<dbReference type="AlphaFoldDB" id="G3A634"/>
<sequence>MNRAKTPEQRWKVEASLTKGKYPG</sequence>
<accession>G3A634</accession>
<gene>
    <name evidence="2" type="ORF">RALSY_40109</name>
</gene>
<dbReference type="EMBL" id="FR854089">
    <property type="protein sequence ID" value="CCA85912.1"/>
    <property type="molecule type" value="Genomic_DNA"/>
</dbReference>
<feature type="region of interest" description="Disordered" evidence="1">
    <location>
        <begin position="1"/>
        <end position="24"/>
    </location>
</feature>
<evidence type="ECO:0000313" key="2">
    <source>
        <dbReference type="EMBL" id="CCA85912.1"/>
    </source>
</evidence>
<organism evidence="2">
    <name type="scientific">Ralstonia syzygii R24</name>
    <dbReference type="NCBI Taxonomy" id="907261"/>
    <lineage>
        <taxon>Bacteria</taxon>
        <taxon>Pseudomonadati</taxon>
        <taxon>Pseudomonadota</taxon>
        <taxon>Betaproteobacteria</taxon>
        <taxon>Burkholderiales</taxon>
        <taxon>Burkholderiaceae</taxon>
        <taxon>Ralstonia</taxon>
        <taxon>Ralstonia solanacearum species complex</taxon>
    </lineage>
</organism>
<reference evidence="2" key="1">
    <citation type="journal article" date="2011" name="PLoS ONE">
        <title>Ralstonia syzygii, the Blood Disease Bacterium and some Asian R. solanacearum strains form a single genomic species despite divergent lifestyles.</title>
        <authorList>
            <person name="Remenant B."/>
            <person name="de Cambiaire J.C."/>
            <person name="Cellier G."/>
            <person name="Jacobs J.M."/>
            <person name="Mangenot S."/>
            <person name="Barbe V."/>
            <person name="Lajus A."/>
            <person name="Vallenet D."/>
            <person name="Medigue C."/>
            <person name="Fegan M."/>
            <person name="Allen C."/>
            <person name="Prior P."/>
        </authorList>
    </citation>
    <scope>NUCLEOTIDE SEQUENCE</scope>
    <source>
        <strain evidence="2">R24</strain>
    </source>
</reference>
<feature type="compositionally biased region" description="Basic and acidic residues" evidence="1">
    <location>
        <begin position="1"/>
        <end position="13"/>
    </location>
</feature>
<protein>
    <submittedName>
        <fullName evidence="2">Uncharacterized protein</fullName>
    </submittedName>
</protein>
<proteinExistence type="predicted"/>
<name>G3A634_9RALS</name>
<reference evidence="2" key="2">
    <citation type="submission" date="2011-04" db="EMBL/GenBank/DDBJ databases">
        <authorList>
            <person name="Genoscope - CEA"/>
        </authorList>
    </citation>
    <scope>NUCLEOTIDE SEQUENCE</scope>
    <source>
        <strain evidence="2">R24</strain>
    </source>
</reference>
<evidence type="ECO:0000256" key="1">
    <source>
        <dbReference type="SAM" id="MobiDB-lite"/>
    </source>
</evidence>